<dbReference type="Gene3D" id="3.40.50.300">
    <property type="entry name" value="P-loop containing nucleotide triphosphate hydrolases"/>
    <property type="match status" value="1"/>
</dbReference>
<dbReference type="InterPro" id="IPR047872">
    <property type="entry name" value="EFG_IV"/>
</dbReference>
<dbReference type="InterPro" id="IPR014721">
    <property type="entry name" value="Ribsml_uS5_D2-typ_fold_subgr"/>
</dbReference>
<dbReference type="InterPro" id="IPR041095">
    <property type="entry name" value="EFG_II"/>
</dbReference>
<dbReference type="Pfam" id="PF03764">
    <property type="entry name" value="EFG_IV"/>
    <property type="match status" value="1"/>
</dbReference>
<dbReference type="Pfam" id="PF00679">
    <property type="entry name" value="EFG_C"/>
    <property type="match status" value="1"/>
</dbReference>
<dbReference type="InterPro" id="IPR000795">
    <property type="entry name" value="T_Tr_GTP-bd_dom"/>
</dbReference>
<reference evidence="4 5" key="1">
    <citation type="submission" date="2023-12" db="EMBL/GenBank/DDBJ databases">
        <title>Description of new species of Mycobacterium terrae complex isolated from sewage at the Sao Paulo Zoological Park Foundation in Brazil.</title>
        <authorList>
            <person name="Romagnoli C.L."/>
            <person name="Conceicao E.C."/>
            <person name="Machado E."/>
            <person name="Barreto L.B.P.F."/>
            <person name="Sharma A."/>
            <person name="Silva N.M."/>
            <person name="Marques L.E."/>
            <person name="Juliana M.A."/>
            <person name="Lourenco M.C.S."/>
            <person name="Digiampietri L.A."/>
            <person name="Suffys P.N."/>
            <person name="Viana-Niero C."/>
        </authorList>
    </citation>
    <scope>NUCLEOTIDE SEQUENCE [LARGE SCALE GENOMIC DNA]</scope>
    <source>
        <strain evidence="4 5">MYC340</strain>
    </source>
</reference>
<dbReference type="InterPro" id="IPR003593">
    <property type="entry name" value="AAA+_ATPase"/>
</dbReference>
<dbReference type="SUPFAM" id="SSF54211">
    <property type="entry name" value="Ribosomal protein S5 domain 2-like"/>
    <property type="match status" value="1"/>
</dbReference>
<dbReference type="RefSeq" id="WP_224974445.1">
    <property type="nucleotide sequence ID" value="NZ_JAYJJU010000021.1"/>
</dbReference>
<dbReference type="CDD" id="cd16262">
    <property type="entry name" value="EFG_III"/>
    <property type="match status" value="1"/>
</dbReference>
<evidence type="ECO:0000313" key="5">
    <source>
        <dbReference type="Proteomes" id="UP001298593"/>
    </source>
</evidence>
<dbReference type="InterPro" id="IPR053905">
    <property type="entry name" value="EF-G-like_DII"/>
</dbReference>
<dbReference type="Pfam" id="PF14492">
    <property type="entry name" value="EFG_III"/>
    <property type="match status" value="1"/>
</dbReference>
<dbReference type="InterPro" id="IPR035647">
    <property type="entry name" value="EFG_III/V"/>
</dbReference>
<dbReference type="PROSITE" id="PS51722">
    <property type="entry name" value="G_TR_2"/>
    <property type="match status" value="1"/>
</dbReference>
<keyword evidence="1" id="KW-0547">Nucleotide-binding</keyword>
<comment type="caution">
    <text evidence="4">The sequence shown here is derived from an EMBL/GenBank/DDBJ whole genome shotgun (WGS) entry which is preliminary data.</text>
</comment>
<keyword evidence="5" id="KW-1185">Reference proteome</keyword>
<dbReference type="InterPro" id="IPR035649">
    <property type="entry name" value="EFG_V"/>
</dbReference>
<dbReference type="NCBIfam" id="TIGR00231">
    <property type="entry name" value="small_GTP"/>
    <property type="match status" value="1"/>
</dbReference>
<dbReference type="PRINTS" id="PR00315">
    <property type="entry name" value="ELONGATNFCT"/>
</dbReference>
<evidence type="ECO:0000313" key="4">
    <source>
        <dbReference type="EMBL" id="MEB3033647.1"/>
    </source>
</evidence>
<dbReference type="SUPFAM" id="SSF52540">
    <property type="entry name" value="P-loop containing nucleoside triphosphate hydrolases"/>
    <property type="match status" value="1"/>
</dbReference>
<dbReference type="Gene3D" id="3.30.230.10">
    <property type="match status" value="1"/>
</dbReference>
<dbReference type="EMBL" id="JAYJJU010000021">
    <property type="protein sequence ID" value="MEB3033647.1"/>
    <property type="molecule type" value="Genomic_DNA"/>
</dbReference>
<dbReference type="InterPro" id="IPR009022">
    <property type="entry name" value="EFG_III"/>
</dbReference>
<keyword evidence="2" id="KW-0342">GTP-binding</keyword>
<dbReference type="InterPro" id="IPR020568">
    <property type="entry name" value="Ribosomal_Su5_D2-typ_SF"/>
</dbReference>
<dbReference type="PANTHER" id="PTHR43261:SF6">
    <property type="entry name" value="ELONGATION FACTOR G-LIKE PROTEIN"/>
    <property type="match status" value="1"/>
</dbReference>
<dbReference type="NCBIfam" id="NF009377">
    <property type="entry name" value="PRK12740.1-1"/>
    <property type="match status" value="1"/>
</dbReference>
<dbReference type="SMART" id="SM00382">
    <property type="entry name" value="AAA"/>
    <property type="match status" value="1"/>
</dbReference>
<dbReference type="SUPFAM" id="SSF54980">
    <property type="entry name" value="EF-G C-terminal domain-like"/>
    <property type="match status" value="2"/>
</dbReference>
<dbReference type="InterPro" id="IPR009000">
    <property type="entry name" value="Transl_B-barrel_sf"/>
</dbReference>
<dbReference type="CDD" id="cd01434">
    <property type="entry name" value="EFG_mtEFG1_IV"/>
    <property type="match status" value="1"/>
</dbReference>
<protein>
    <submittedName>
        <fullName evidence="4">Elongation factor G-like protein EF-G2</fullName>
    </submittedName>
</protein>
<dbReference type="SUPFAM" id="SSF50447">
    <property type="entry name" value="Translation proteins"/>
    <property type="match status" value="1"/>
</dbReference>
<organism evidence="4 5">
    <name type="scientific">[Mycobacterium] nativiensis</name>
    <dbReference type="NCBI Taxonomy" id="2855503"/>
    <lineage>
        <taxon>Bacteria</taxon>
        <taxon>Bacillati</taxon>
        <taxon>Actinomycetota</taxon>
        <taxon>Actinomycetes</taxon>
        <taxon>Mycobacteriales</taxon>
        <taxon>Mycobacteriaceae</taxon>
        <taxon>Mycolicibacter</taxon>
    </lineage>
</organism>
<gene>
    <name evidence="4" type="ORF">KV113_18990</name>
</gene>
<dbReference type="CDD" id="cd03713">
    <property type="entry name" value="EFG_mtEFG_C"/>
    <property type="match status" value="1"/>
</dbReference>
<dbReference type="SMART" id="SM00838">
    <property type="entry name" value="EFG_C"/>
    <property type="match status" value="1"/>
</dbReference>
<dbReference type="Gene3D" id="3.30.70.240">
    <property type="match status" value="1"/>
</dbReference>
<dbReference type="InterPro" id="IPR000640">
    <property type="entry name" value="EFG_V-like"/>
</dbReference>
<dbReference type="Pfam" id="PF22042">
    <property type="entry name" value="EF-G_D2"/>
    <property type="match status" value="1"/>
</dbReference>
<evidence type="ECO:0000256" key="1">
    <source>
        <dbReference type="ARBA" id="ARBA00022741"/>
    </source>
</evidence>
<dbReference type="Gene3D" id="2.40.30.10">
    <property type="entry name" value="Translation factors"/>
    <property type="match status" value="1"/>
</dbReference>
<dbReference type="NCBIfam" id="NF009381">
    <property type="entry name" value="PRK12740.1-5"/>
    <property type="match status" value="1"/>
</dbReference>
<proteinExistence type="predicted"/>
<dbReference type="PANTHER" id="PTHR43261">
    <property type="entry name" value="TRANSLATION ELONGATION FACTOR G-RELATED"/>
    <property type="match status" value="1"/>
</dbReference>
<dbReference type="InterPro" id="IPR027417">
    <property type="entry name" value="P-loop_NTPase"/>
</dbReference>
<dbReference type="InterPro" id="IPR005517">
    <property type="entry name" value="Transl_elong_EFG/EF2_IV"/>
</dbReference>
<evidence type="ECO:0000259" key="3">
    <source>
        <dbReference type="PROSITE" id="PS51722"/>
    </source>
</evidence>
<feature type="domain" description="Tr-type G" evidence="3">
    <location>
        <begin position="20"/>
        <end position="298"/>
    </location>
</feature>
<name>A0ABU5Y066_9MYCO</name>
<dbReference type="Proteomes" id="UP001298593">
    <property type="component" value="Unassembled WGS sequence"/>
</dbReference>
<dbReference type="SMART" id="SM00889">
    <property type="entry name" value="EFG_IV"/>
    <property type="match status" value="1"/>
</dbReference>
<evidence type="ECO:0000256" key="2">
    <source>
        <dbReference type="ARBA" id="ARBA00023134"/>
    </source>
</evidence>
<accession>A0ABU5Y066</accession>
<dbReference type="InterPro" id="IPR005225">
    <property type="entry name" value="Small_GTP-bd"/>
</dbReference>
<dbReference type="Pfam" id="PF00009">
    <property type="entry name" value="GTP_EFTU"/>
    <property type="match status" value="1"/>
</dbReference>
<dbReference type="Gene3D" id="3.30.70.870">
    <property type="entry name" value="Elongation Factor G (Translational Gtpase), domain 3"/>
    <property type="match status" value="1"/>
</dbReference>
<sequence>MADKTTTPKNGAAPTAADPAAIRNVVLIGPPGSGKTTLVEAMLVASGVLPRAGSITDGSTVCDYDDVEIRQQRSVGVACASLAHDGVKINLIDTPGYADFIGEVRAGLRAADCALFVVAANEDIDDATTALWQECSRISMPRAVVVTKLDHARADYPASLAAARASFGEKVLPLYLPTGTDGSARLDEGEAKLGPSHEPAGLVALLATERSLTAEAEQRRGELIEAIIEESEDESLLERYLGGEAIDQAVLTGDLERALDEVLARGSFFPVIPACSSSGVGISELLGVITAGFPAPPEHRLPEAFSPDGVARAGLSCDPTGPLLAEVVRTTSDPYVGRVSLVRVFSGTIQPDSGIHVSGHCTGFFGEASGHSDHDEDDRIGALAFPLGRQQRPATAVMAGDICTVGRLSHAETGDTLSDKAEPLVCKPWPMPDPLLPVAVIPHAKTDEDKLAVGLARLAAEDPSLRIERNPETHQTVLWCMGEAHSGIVLDTLANRYAIAVDTVALRVALRETFGSKAKGHGRHVKQSGGHGQYAVCDVEVEPLTQGSGFEFVDRVVGGAVPRQFIPSVEKGVRAQMERGLTGVSGYPVVDIRVTLLDGKAHSVDSSDFAFQMAGAAALRDAATTGRVQLLEPIDDVTVLVPDDLVGAAMGDLAARRARVLGTDKVGIDRTCVKAEVPQTELIRYAVDLRSLTHGAGSFTRGFARYEPLPESAAAHATSSA</sequence>